<evidence type="ECO:0000313" key="6">
    <source>
        <dbReference type="Proteomes" id="UP000443070"/>
    </source>
</evidence>
<dbReference type="PROSITE" id="PS51257">
    <property type="entry name" value="PROKAR_LIPOPROTEIN"/>
    <property type="match status" value="1"/>
</dbReference>
<dbReference type="InterPro" id="IPR025997">
    <property type="entry name" value="SBP_2_dom"/>
</dbReference>
<sequence>MLRKIVCLISAVIILILAVGCGSEPHKPKLGVSFGVGGATRWVKEKQFMEERAKELGADFMIRFNTNDTPKSWREDCFELIDSGIDVLIMIPRDLRQVDDIVDYAKKKNVKVISYGRAILNPKTELFIGYDTYKIGQNLGKHLSERVYKGNFIVLKGDKGDFNTHFLYDGANKYIEPMLGAGVNVILNDYVPGWSAETAKEMVKKAVIANDMKLDAVLCPNDGLAGGAAAAVQELGLKNHVIIVGMDAELAAVKRLVAGTQDATVYMDLKNMASAAVDQAYALAKGEKVTANSEITNDKGEKIQAYLITGEMVTKENIDKVLIESGYYTKEQIYGTN</sequence>
<dbReference type="OrthoDB" id="9769193at2"/>
<comment type="caution">
    <text evidence="4">The sequence shown here is derived from an EMBL/GenBank/DDBJ whole genome shotgun (WGS) entry which is preliminary data.</text>
</comment>
<evidence type="ECO:0000259" key="3">
    <source>
        <dbReference type="Pfam" id="PF13407"/>
    </source>
</evidence>
<evidence type="ECO:0000313" key="4">
    <source>
        <dbReference type="EMBL" id="MTT75173.1"/>
    </source>
</evidence>
<evidence type="ECO:0000313" key="5">
    <source>
        <dbReference type="EMBL" id="MTU03305.1"/>
    </source>
</evidence>
<evidence type="ECO:0000313" key="7">
    <source>
        <dbReference type="Proteomes" id="UP000484547"/>
    </source>
</evidence>
<dbReference type="Pfam" id="PF13407">
    <property type="entry name" value="Peripla_BP_4"/>
    <property type="match status" value="1"/>
</dbReference>
<feature type="domain" description="Periplasmic binding protein" evidence="3">
    <location>
        <begin position="32"/>
        <end position="288"/>
    </location>
</feature>
<dbReference type="CDD" id="cd19992">
    <property type="entry name" value="PBP1_ABC_xylose_binding-like"/>
    <property type="match status" value="1"/>
</dbReference>
<dbReference type="GO" id="GO:0030288">
    <property type="term" value="C:outer membrane-bounded periplasmic space"/>
    <property type="evidence" value="ECO:0007669"/>
    <property type="project" value="TreeGrafter"/>
</dbReference>
<name>A0A7X2XFH7_9FIRM</name>
<dbReference type="InterPro" id="IPR028082">
    <property type="entry name" value="Peripla_BP_I"/>
</dbReference>
<proteinExistence type="predicted"/>
<keyword evidence="6" id="KW-1185">Reference proteome</keyword>
<dbReference type="GO" id="GO:0030246">
    <property type="term" value="F:carbohydrate binding"/>
    <property type="evidence" value="ECO:0007669"/>
    <property type="project" value="TreeGrafter"/>
</dbReference>
<dbReference type="Proteomes" id="UP000484547">
    <property type="component" value="Unassembled WGS sequence"/>
</dbReference>
<organism evidence="4 7">
    <name type="scientific">Phascolarctobacterium faecium</name>
    <dbReference type="NCBI Taxonomy" id="33025"/>
    <lineage>
        <taxon>Bacteria</taxon>
        <taxon>Bacillati</taxon>
        <taxon>Bacillota</taxon>
        <taxon>Negativicutes</taxon>
        <taxon>Acidaminococcales</taxon>
        <taxon>Acidaminococcaceae</taxon>
        <taxon>Phascolarctobacterium</taxon>
    </lineage>
</organism>
<dbReference type="PANTHER" id="PTHR30036">
    <property type="entry name" value="D-XYLOSE-BINDING PERIPLASMIC PROTEIN"/>
    <property type="match status" value="1"/>
</dbReference>
<protein>
    <submittedName>
        <fullName evidence="4">Substrate-binding domain-containing protein</fullName>
    </submittedName>
</protein>
<dbReference type="Gene3D" id="3.40.50.2300">
    <property type="match status" value="2"/>
</dbReference>
<dbReference type="Proteomes" id="UP000443070">
    <property type="component" value="Unassembled WGS sequence"/>
</dbReference>
<dbReference type="EMBL" id="WNBW01000001">
    <property type="protein sequence ID" value="MTU03305.1"/>
    <property type="molecule type" value="Genomic_DNA"/>
</dbReference>
<dbReference type="EMBL" id="WNBM01000001">
    <property type="protein sequence ID" value="MTT75173.1"/>
    <property type="molecule type" value="Genomic_DNA"/>
</dbReference>
<gene>
    <name evidence="4" type="ORF">GMD11_02680</name>
    <name evidence="5" type="ORF">GMD18_02680</name>
</gene>
<reference evidence="6 7" key="1">
    <citation type="journal article" date="2019" name="Nat. Med.">
        <title>A library of human gut bacterial isolates paired with longitudinal multiomics data enables mechanistic microbiome research.</title>
        <authorList>
            <person name="Poyet M."/>
            <person name="Groussin M."/>
            <person name="Gibbons S.M."/>
            <person name="Avila-Pacheco J."/>
            <person name="Jiang X."/>
            <person name="Kearney S.M."/>
            <person name="Perrotta A.R."/>
            <person name="Berdy B."/>
            <person name="Zhao S."/>
            <person name="Lieberman T.D."/>
            <person name="Swanson P.K."/>
            <person name="Smith M."/>
            <person name="Roesemann S."/>
            <person name="Alexander J.E."/>
            <person name="Rich S.A."/>
            <person name="Livny J."/>
            <person name="Vlamakis H."/>
            <person name="Clish C."/>
            <person name="Bullock K."/>
            <person name="Deik A."/>
            <person name="Scott J."/>
            <person name="Pierce K.A."/>
            <person name="Xavier R.J."/>
            <person name="Alm E.J."/>
        </authorList>
    </citation>
    <scope>NUCLEOTIDE SEQUENCE [LARGE SCALE GENOMIC DNA]</scope>
    <source>
        <strain evidence="4 7">BIOML-A13</strain>
        <strain evidence="5 6">BIOML-A3</strain>
    </source>
</reference>
<dbReference type="SUPFAM" id="SSF53822">
    <property type="entry name" value="Periplasmic binding protein-like I"/>
    <property type="match status" value="1"/>
</dbReference>
<comment type="subcellular location">
    <subcellularLocation>
        <location evidence="1">Cell envelope</location>
    </subcellularLocation>
</comment>
<dbReference type="RefSeq" id="WP_155163612.1">
    <property type="nucleotide sequence ID" value="NZ_WNBG01000001.1"/>
</dbReference>
<dbReference type="InterPro" id="IPR050555">
    <property type="entry name" value="Bact_Solute-Bind_Prot2"/>
</dbReference>
<evidence type="ECO:0000256" key="1">
    <source>
        <dbReference type="ARBA" id="ARBA00004196"/>
    </source>
</evidence>
<accession>A0A7X2XFH7</accession>
<dbReference type="PANTHER" id="PTHR30036:SF1">
    <property type="entry name" value="D-XYLOSE-BINDING PERIPLASMIC PROTEIN"/>
    <property type="match status" value="1"/>
</dbReference>
<keyword evidence="2" id="KW-0732">Signal</keyword>
<evidence type="ECO:0000256" key="2">
    <source>
        <dbReference type="ARBA" id="ARBA00022729"/>
    </source>
</evidence>
<dbReference type="AlphaFoldDB" id="A0A7X2XFH7"/>